<feature type="signal peptide" evidence="1">
    <location>
        <begin position="1"/>
        <end position="22"/>
    </location>
</feature>
<protein>
    <submittedName>
        <fullName evidence="2">DUF4919 domain-containing protein</fullName>
    </submittedName>
</protein>
<keyword evidence="3" id="KW-1185">Reference proteome</keyword>
<proteinExistence type="predicted"/>
<dbReference type="RefSeq" id="WP_243803034.1">
    <property type="nucleotide sequence ID" value="NZ_JALHAT010000065.1"/>
</dbReference>
<gene>
    <name evidence="2" type="ORF">MTR65_19240</name>
</gene>
<evidence type="ECO:0000313" key="2">
    <source>
        <dbReference type="EMBL" id="MCJ1962824.1"/>
    </source>
</evidence>
<dbReference type="Proteomes" id="UP001162802">
    <property type="component" value="Unassembled WGS sequence"/>
</dbReference>
<evidence type="ECO:0000313" key="3">
    <source>
        <dbReference type="Proteomes" id="UP001162802"/>
    </source>
</evidence>
<dbReference type="Pfam" id="PF16266">
    <property type="entry name" value="DUF4919"/>
    <property type="match status" value="1"/>
</dbReference>
<accession>A0ABT0AI05</accession>
<keyword evidence="1" id="KW-0732">Signal</keyword>
<feature type="chain" id="PRO_5045366119" evidence="1">
    <location>
        <begin position="23"/>
        <end position="114"/>
    </location>
</feature>
<name>A0ABT0AI05_9SPHN</name>
<reference evidence="2" key="1">
    <citation type="submission" date="2022-03" db="EMBL/GenBank/DDBJ databases">
        <title>Identification of a novel bacterium isolated from mangrove sediments.</title>
        <authorList>
            <person name="Pan X."/>
        </authorList>
    </citation>
    <scope>NUCLEOTIDE SEQUENCE</scope>
    <source>
        <strain evidence="2">B2637</strain>
    </source>
</reference>
<comment type="caution">
    <text evidence="2">The sequence shown here is derived from an EMBL/GenBank/DDBJ whole genome shotgun (WGS) entry which is preliminary data.</text>
</comment>
<dbReference type="EMBL" id="JALHAT010000065">
    <property type="protein sequence ID" value="MCJ1962824.1"/>
    <property type="molecule type" value="Genomic_DNA"/>
</dbReference>
<evidence type="ECO:0000256" key="1">
    <source>
        <dbReference type="SAM" id="SignalP"/>
    </source>
</evidence>
<dbReference type="InterPro" id="IPR032578">
    <property type="entry name" value="DUF4919"/>
</dbReference>
<organism evidence="2 3">
    <name type="scientific">Novosphingobium mangrovi</name>
    <name type="common">ex Hu et al. 2023</name>
    <dbReference type="NCBI Taxonomy" id="2930094"/>
    <lineage>
        <taxon>Bacteria</taxon>
        <taxon>Pseudomonadati</taxon>
        <taxon>Pseudomonadota</taxon>
        <taxon>Alphaproteobacteria</taxon>
        <taxon>Sphingomonadales</taxon>
        <taxon>Sphingomonadaceae</taxon>
        <taxon>Novosphingobium</taxon>
    </lineage>
</organism>
<sequence>MRRASWAALALAALIAPTGALADNTATTQPGAAQVPKSIAKILAKGDGATPETAYKVRSVKQEYQVLAAFGMQRRRQALVMQDKSYDRIEATHPETGETRTFWFDISAFYARGF</sequence>